<feature type="transmembrane region" description="Helical" evidence="1">
    <location>
        <begin position="119"/>
        <end position="138"/>
    </location>
</feature>
<sequence>MKIAKILSLGILSIIAWTASWLLLEQIIYQNKLDWIGWASGATVLGIIFLAFFFLVNKNQIIAGVCNVIIFISYVLTMPKDLYVMIGGIIFLIFSFLFQHRILSEEKSRHDFVMHRVMSGSITLLVYALMLLIGFNIYHHSVKNLNTSLDAYYDRLARTATKAVPYVTQGFPEIPEQQKQQVAGELAIQAVNRIKQSAEAYQQYFPLVYALIITGLLWSFAFLLRWVTVILGWLIFRILLTIKFFRLAKAQVEVQKLEI</sequence>
<keyword evidence="1" id="KW-1133">Transmembrane helix</keyword>
<comment type="caution">
    <text evidence="2">The sequence shown here is derived from an EMBL/GenBank/DDBJ whole genome shotgun (WGS) entry which is preliminary data.</text>
</comment>
<gene>
    <name evidence="2" type="ORF">A2660_02630</name>
</gene>
<feature type="transmembrane region" description="Helical" evidence="1">
    <location>
        <begin position="35"/>
        <end position="56"/>
    </location>
</feature>
<protein>
    <submittedName>
        <fullName evidence="2">Uncharacterized protein</fullName>
    </submittedName>
</protein>
<dbReference type="EMBL" id="MFEJ01000023">
    <property type="protein sequence ID" value="OGE79969.1"/>
    <property type="molecule type" value="Genomic_DNA"/>
</dbReference>
<evidence type="ECO:0000313" key="2">
    <source>
        <dbReference type="EMBL" id="OGE79969.1"/>
    </source>
</evidence>
<feature type="transmembrane region" description="Helical" evidence="1">
    <location>
        <begin position="82"/>
        <end position="98"/>
    </location>
</feature>
<keyword evidence="1" id="KW-0472">Membrane</keyword>
<proteinExistence type="predicted"/>
<feature type="transmembrane region" description="Helical" evidence="1">
    <location>
        <begin position="7"/>
        <end position="29"/>
    </location>
</feature>
<organism evidence="2 3">
    <name type="scientific">Candidatus Doudnabacteria bacterium RIFCSPHIGHO2_01_FULL_45_18</name>
    <dbReference type="NCBI Taxonomy" id="1817823"/>
    <lineage>
        <taxon>Bacteria</taxon>
        <taxon>Candidatus Doudnaibacteriota</taxon>
    </lineage>
</organism>
<feature type="transmembrane region" description="Helical" evidence="1">
    <location>
        <begin position="207"/>
        <end position="236"/>
    </location>
</feature>
<feature type="transmembrane region" description="Helical" evidence="1">
    <location>
        <begin position="61"/>
        <end position="76"/>
    </location>
</feature>
<dbReference type="AlphaFoldDB" id="A0A1F5NQK3"/>
<evidence type="ECO:0000256" key="1">
    <source>
        <dbReference type="SAM" id="Phobius"/>
    </source>
</evidence>
<evidence type="ECO:0000313" key="3">
    <source>
        <dbReference type="Proteomes" id="UP000176233"/>
    </source>
</evidence>
<keyword evidence="1" id="KW-0812">Transmembrane</keyword>
<dbReference type="Proteomes" id="UP000176233">
    <property type="component" value="Unassembled WGS sequence"/>
</dbReference>
<reference evidence="2 3" key="1">
    <citation type="journal article" date="2016" name="Nat. Commun.">
        <title>Thousands of microbial genomes shed light on interconnected biogeochemical processes in an aquifer system.</title>
        <authorList>
            <person name="Anantharaman K."/>
            <person name="Brown C.T."/>
            <person name="Hug L.A."/>
            <person name="Sharon I."/>
            <person name="Castelle C.J."/>
            <person name="Probst A.J."/>
            <person name="Thomas B.C."/>
            <person name="Singh A."/>
            <person name="Wilkins M.J."/>
            <person name="Karaoz U."/>
            <person name="Brodie E.L."/>
            <person name="Williams K.H."/>
            <person name="Hubbard S.S."/>
            <person name="Banfield J.F."/>
        </authorList>
    </citation>
    <scope>NUCLEOTIDE SEQUENCE [LARGE SCALE GENOMIC DNA]</scope>
</reference>
<accession>A0A1F5NQK3</accession>
<name>A0A1F5NQK3_9BACT</name>